<protein>
    <submittedName>
        <fullName evidence="2">Uncharacterized protein</fullName>
    </submittedName>
</protein>
<feature type="compositionally biased region" description="Basic and acidic residues" evidence="1">
    <location>
        <begin position="340"/>
        <end position="361"/>
    </location>
</feature>
<feature type="compositionally biased region" description="Polar residues" evidence="1">
    <location>
        <begin position="405"/>
        <end position="414"/>
    </location>
</feature>
<feature type="region of interest" description="Disordered" evidence="1">
    <location>
        <begin position="219"/>
        <end position="263"/>
    </location>
</feature>
<accession>A0A1F6DE33</accession>
<feature type="region of interest" description="Disordered" evidence="1">
    <location>
        <begin position="295"/>
        <end position="367"/>
    </location>
</feature>
<organism evidence="2 3">
    <name type="scientific">Candidatus Kaiserbacteria bacterium RIFCSPHIGHO2_02_FULL_50_50</name>
    <dbReference type="NCBI Taxonomy" id="1798492"/>
    <lineage>
        <taxon>Bacteria</taxon>
        <taxon>Candidatus Kaiseribacteriota</taxon>
    </lineage>
</organism>
<feature type="compositionally biased region" description="Basic and acidic residues" evidence="1">
    <location>
        <begin position="295"/>
        <end position="333"/>
    </location>
</feature>
<gene>
    <name evidence="2" type="ORF">A3C89_00345</name>
</gene>
<evidence type="ECO:0000313" key="3">
    <source>
        <dbReference type="Proteomes" id="UP000178794"/>
    </source>
</evidence>
<name>A0A1F6DE33_9BACT</name>
<dbReference type="EMBL" id="MFLF01000013">
    <property type="protein sequence ID" value="OGG59651.1"/>
    <property type="molecule type" value="Genomic_DNA"/>
</dbReference>
<dbReference type="STRING" id="1798492.A3C89_00345"/>
<feature type="region of interest" description="Disordered" evidence="1">
    <location>
        <begin position="397"/>
        <end position="456"/>
    </location>
</feature>
<feature type="compositionally biased region" description="Basic and acidic residues" evidence="1">
    <location>
        <begin position="230"/>
        <end position="263"/>
    </location>
</feature>
<evidence type="ECO:0000256" key="1">
    <source>
        <dbReference type="SAM" id="MobiDB-lite"/>
    </source>
</evidence>
<comment type="caution">
    <text evidence="2">The sequence shown here is derived from an EMBL/GenBank/DDBJ whole genome shotgun (WGS) entry which is preliminary data.</text>
</comment>
<proteinExistence type="predicted"/>
<reference evidence="2 3" key="1">
    <citation type="journal article" date="2016" name="Nat. Commun.">
        <title>Thousands of microbial genomes shed light on interconnected biogeochemical processes in an aquifer system.</title>
        <authorList>
            <person name="Anantharaman K."/>
            <person name="Brown C.T."/>
            <person name="Hug L.A."/>
            <person name="Sharon I."/>
            <person name="Castelle C.J."/>
            <person name="Probst A.J."/>
            <person name="Thomas B.C."/>
            <person name="Singh A."/>
            <person name="Wilkins M.J."/>
            <person name="Karaoz U."/>
            <person name="Brodie E.L."/>
            <person name="Williams K.H."/>
            <person name="Hubbard S.S."/>
            <person name="Banfield J.F."/>
        </authorList>
    </citation>
    <scope>NUCLEOTIDE SEQUENCE [LARGE SCALE GENOMIC DNA]</scope>
</reference>
<dbReference type="AlphaFoldDB" id="A0A1F6DE33"/>
<dbReference type="Proteomes" id="UP000178794">
    <property type="component" value="Unassembled WGS sequence"/>
</dbReference>
<sequence length="581" mass="64184">MVSEVAHRAGYDLSEWRSIATLLADARKRLSSDAYPAFYAAVTAYSRSRGTDTAALAEIESVLSQWGKAPTAPAVAKEAGVHDADADAVLAAAVQEAQKTPEVRAEEKPKQEARAVTLEEAPQKLLTIDEAKARILVIKNEIHELIGNPVALIGDMGSLGKDYMKALLGASRATMGGAGGGLMPAMRALEDAYEKLRTAAIEGTVPAKEKAEPVVVTPPEAAPLQEQEEALEKEPEKVRSEESHAETRGVEKEAMAEPVHYDDEIRSALRARKEEISEPKKQEEPESLLLIKPEVTQERSTSHEVMEHEPLAKDELEVHEPTESKEEEKKEDVPLPLEEVLMRQDAEPAEEGLGREEESSLHRVAPKEGVVVSGTDDEIEALRKKLMLLEARLEEKVADPKEQSIAMSPETSPQREPAEHRTEAPAAAKSVAPSRVSRTVQKEPVRSPRADTVVSSQKAAIPTKEIATFVDRTEKEKLYQSEAVTEGLRSLLMSWEIFRGGFLSGKERGREHPLYKTMREVVMSDILSGKFQGAKTNVVISANDYVNAWRFEQGIEYNPAETFEHYLRRIVHRILTRAGEL</sequence>
<feature type="compositionally biased region" description="Basic and acidic residues" evidence="1">
    <location>
        <begin position="440"/>
        <end position="449"/>
    </location>
</feature>
<evidence type="ECO:0000313" key="2">
    <source>
        <dbReference type="EMBL" id="OGG59651.1"/>
    </source>
</evidence>